<proteinExistence type="predicted"/>
<keyword evidence="2" id="KW-1185">Reference proteome</keyword>
<protein>
    <submittedName>
        <fullName evidence="1">Uncharacterized protein</fullName>
    </submittedName>
</protein>
<accession>R7RTR2</accession>
<dbReference type="HOGENOM" id="CLU_1776571_0_0_9"/>
<dbReference type="EMBL" id="CAVN010000097">
    <property type="protein sequence ID" value="CDF58630.1"/>
    <property type="molecule type" value="Genomic_DNA"/>
</dbReference>
<evidence type="ECO:0000313" key="2">
    <source>
        <dbReference type="Proteomes" id="UP000014923"/>
    </source>
</evidence>
<reference evidence="1" key="1">
    <citation type="submission" date="2013-03" db="EMBL/GenBank/DDBJ databases">
        <title>Draft genome sequence of the hydrogen-ethanol-producing anaerobic alkalithermophilic Caloramator celere.</title>
        <authorList>
            <person name="Ciranna A."/>
            <person name="Larjo A."/>
            <person name="Kivisto A."/>
            <person name="Santala V."/>
            <person name="Roos C."/>
            <person name="Karp M."/>
        </authorList>
    </citation>
    <scope>NUCLEOTIDE SEQUENCE [LARGE SCALE GENOMIC DNA]</scope>
    <source>
        <strain evidence="1">DSM 8682</strain>
    </source>
</reference>
<name>R7RTR2_9CLOT</name>
<sequence length="146" mass="17604">MQFKPLLNYFNNIIIYKETHINLYNKKPIFKAESSPSFHGDGIDYYVYQLKKEDFDFILSDNINNYKWNRLPINKEIYSIIDKQLTHDIELANSLKNSSYSPIPNVKNGYYLFVNKNSNEKDYYFNFKLYILDVENFLLYLIKYDS</sequence>
<organism evidence="1 2">
    <name type="scientific">Thermobrachium celere DSM 8682</name>
    <dbReference type="NCBI Taxonomy" id="941824"/>
    <lineage>
        <taxon>Bacteria</taxon>
        <taxon>Bacillati</taxon>
        <taxon>Bacillota</taxon>
        <taxon>Clostridia</taxon>
        <taxon>Eubacteriales</taxon>
        <taxon>Clostridiaceae</taxon>
        <taxon>Thermobrachium</taxon>
    </lineage>
</organism>
<comment type="caution">
    <text evidence="1">The sequence shown here is derived from an EMBL/GenBank/DDBJ whole genome shotgun (WGS) entry which is preliminary data.</text>
</comment>
<dbReference type="AlphaFoldDB" id="R7RTR2"/>
<dbReference type="Proteomes" id="UP000014923">
    <property type="component" value="Unassembled WGS sequence"/>
</dbReference>
<evidence type="ECO:0000313" key="1">
    <source>
        <dbReference type="EMBL" id="CDF58630.1"/>
    </source>
</evidence>
<gene>
    <name evidence="1" type="ORF">TCEL_00676</name>
</gene>
<dbReference type="eggNOG" id="ENOG5033UX4">
    <property type="taxonomic scope" value="Bacteria"/>
</dbReference>